<feature type="region of interest" description="Disordered" evidence="1">
    <location>
        <begin position="159"/>
        <end position="185"/>
    </location>
</feature>
<evidence type="ECO:0000256" key="1">
    <source>
        <dbReference type="SAM" id="MobiDB-lite"/>
    </source>
</evidence>
<dbReference type="STRING" id="48697.A0A101MLX4"/>
<feature type="non-terminal residue" evidence="2">
    <location>
        <position position="1"/>
    </location>
</feature>
<organism evidence="2 3">
    <name type="scientific">Penicillium freii</name>
    <dbReference type="NCBI Taxonomy" id="48697"/>
    <lineage>
        <taxon>Eukaryota</taxon>
        <taxon>Fungi</taxon>
        <taxon>Dikarya</taxon>
        <taxon>Ascomycota</taxon>
        <taxon>Pezizomycotina</taxon>
        <taxon>Eurotiomycetes</taxon>
        <taxon>Eurotiomycetidae</taxon>
        <taxon>Eurotiales</taxon>
        <taxon>Aspergillaceae</taxon>
        <taxon>Penicillium</taxon>
    </lineage>
</organism>
<evidence type="ECO:0000313" key="2">
    <source>
        <dbReference type="EMBL" id="KUM62972.1"/>
    </source>
</evidence>
<proteinExistence type="predicted"/>
<feature type="compositionally biased region" description="Polar residues" evidence="1">
    <location>
        <begin position="38"/>
        <end position="55"/>
    </location>
</feature>
<accession>A0A101MLX4</accession>
<keyword evidence="3" id="KW-1185">Reference proteome</keyword>
<dbReference type="AlphaFoldDB" id="A0A101MLX4"/>
<reference evidence="2 3" key="1">
    <citation type="submission" date="2015-10" db="EMBL/GenBank/DDBJ databases">
        <title>Genome sequencing of Penicillium freii.</title>
        <authorList>
            <person name="Nguyen H.D."/>
            <person name="Visagie C.M."/>
            <person name="Seifert K.A."/>
        </authorList>
    </citation>
    <scope>NUCLEOTIDE SEQUENCE [LARGE SCALE GENOMIC DNA]</scope>
    <source>
        <strain evidence="2 3">DAOM 242723</strain>
    </source>
</reference>
<sequence>RSKKNYGMMMWSGWGSRHDERRMEMEKRAEESGRRSTRVSTDAGQAGAWSSTPATHPQPPKVSDKDLTDTKSQSNGYTAVIPDKRERLRNGDSSTGCTSKDPETVSRPLSQKSAGPILILPEVSNNKFTDENASTRALFHAAGSLPMKSDLSLAHSRYRPSSAAGSAAGRSEMLSDTASTIGGDKDSVAYMNMAPDTASTRAVLSAQGVIAPIMAGENGRRSTDTLSVFSAAGRDSMSHRPEVLDREGFKTAE</sequence>
<feature type="region of interest" description="Disordered" evidence="1">
    <location>
        <begin position="1"/>
        <end position="113"/>
    </location>
</feature>
<evidence type="ECO:0000313" key="3">
    <source>
        <dbReference type="Proteomes" id="UP000055045"/>
    </source>
</evidence>
<name>A0A101MLX4_PENFR</name>
<protein>
    <submittedName>
        <fullName evidence="2">Uncharacterized protein</fullName>
    </submittedName>
</protein>
<feature type="region of interest" description="Disordered" evidence="1">
    <location>
        <begin position="216"/>
        <end position="253"/>
    </location>
</feature>
<feature type="compositionally biased region" description="Basic and acidic residues" evidence="1">
    <location>
        <begin position="16"/>
        <end position="34"/>
    </location>
</feature>
<feature type="compositionally biased region" description="Low complexity" evidence="1">
    <location>
        <begin position="161"/>
        <end position="171"/>
    </location>
</feature>
<dbReference type="Proteomes" id="UP000055045">
    <property type="component" value="Unassembled WGS sequence"/>
</dbReference>
<feature type="compositionally biased region" description="Basic and acidic residues" evidence="1">
    <location>
        <begin position="236"/>
        <end position="253"/>
    </location>
</feature>
<comment type="caution">
    <text evidence="2">The sequence shown here is derived from an EMBL/GenBank/DDBJ whole genome shotgun (WGS) entry which is preliminary data.</text>
</comment>
<dbReference type="EMBL" id="LLXE01000086">
    <property type="protein sequence ID" value="KUM62972.1"/>
    <property type="molecule type" value="Genomic_DNA"/>
</dbReference>
<gene>
    <name evidence="2" type="ORF">ACN42_g4106</name>
</gene>